<organism evidence="1 2">
    <name type="scientific">Streptosporangium algeriense</name>
    <dbReference type="NCBI Taxonomy" id="1682748"/>
    <lineage>
        <taxon>Bacteria</taxon>
        <taxon>Bacillati</taxon>
        <taxon>Actinomycetota</taxon>
        <taxon>Actinomycetes</taxon>
        <taxon>Streptosporangiales</taxon>
        <taxon>Streptosporangiaceae</taxon>
        <taxon>Streptosporangium</taxon>
    </lineage>
</organism>
<dbReference type="Proteomes" id="UP001597024">
    <property type="component" value="Unassembled WGS sequence"/>
</dbReference>
<accession>A0ABW3E8P0</accession>
<evidence type="ECO:0000313" key="1">
    <source>
        <dbReference type="EMBL" id="MFD0891822.1"/>
    </source>
</evidence>
<proteinExistence type="predicted"/>
<protein>
    <submittedName>
        <fullName evidence="1">Uncharacterized protein</fullName>
    </submittedName>
</protein>
<dbReference type="Gene3D" id="3.40.50.300">
    <property type="entry name" value="P-loop containing nucleotide triphosphate hydrolases"/>
    <property type="match status" value="1"/>
</dbReference>
<evidence type="ECO:0000313" key="2">
    <source>
        <dbReference type="Proteomes" id="UP001597024"/>
    </source>
</evidence>
<dbReference type="InterPro" id="IPR027417">
    <property type="entry name" value="P-loop_NTPase"/>
</dbReference>
<keyword evidence="2" id="KW-1185">Reference proteome</keyword>
<gene>
    <name evidence="1" type="ORF">ACFQ08_45335</name>
</gene>
<dbReference type="EMBL" id="JBHTHX010003515">
    <property type="protein sequence ID" value="MFD0891822.1"/>
    <property type="molecule type" value="Genomic_DNA"/>
</dbReference>
<sequence length="179" mass="20099">PRCHRPTARRVCPRCHNGLPAEYCRRPGRIIALVGAKGSGKSTYITVLLHELANQVGEELRTTLMGCDERTITRYGRDFARPLYEENRLLGATRSAETEPGGPLVYLLSRTLWSFDRTLRVFGREFGIRWHRTRSLALVLFDTAGEDLRSRDRSELYLSYIGAADGVVLLLDPLGLPGA</sequence>
<name>A0ABW3E8P0_9ACTN</name>
<feature type="non-terminal residue" evidence="1">
    <location>
        <position position="179"/>
    </location>
</feature>
<feature type="non-terminal residue" evidence="1">
    <location>
        <position position="1"/>
    </location>
</feature>
<dbReference type="SUPFAM" id="SSF52540">
    <property type="entry name" value="P-loop containing nucleoside triphosphate hydrolases"/>
    <property type="match status" value="1"/>
</dbReference>
<comment type="caution">
    <text evidence="1">The sequence shown here is derived from an EMBL/GenBank/DDBJ whole genome shotgun (WGS) entry which is preliminary data.</text>
</comment>
<reference evidence="2" key="1">
    <citation type="journal article" date="2019" name="Int. J. Syst. Evol. Microbiol.">
        <title>The Global Catalogue of Microorganisms (GCM) 10K type strain sequencing project: providing services to taxonomists for standard genome sequencing and annotation.</title>
        <authorList>
            <consortium name="The Broad Institute Genomics Platform"/>
            <consortium name="The Broad Institute Genome Sequencing Center for Infectious Disease"/>
            <person name="Wu L."/>
            <person name="Ma J."/>
        </authorList>
    </citation>
    <scope>NUCLEOTIDE SEQUENCE [LARGE SCALE GENOMIC DNA]</scope>
    <source>
        <strain evidence="2">CCUG 62974</strain>
    </source>
</reference>